<gene>
    <name evidence="10" type="ORF">SI8410_01001496</name>
</gene>
<keyword evidence="11" id="KW-1185">Reference proteome</keyword>
<evidence type="ECO:0000256" key="6">
    <source>
        <dbReference type="ARBA" id="ARBA00023125"/>
    </source>
</evidence>
<evidence type="ECO:0000256" key="5">
    <source>
        <dbReference type="ARBA" id="ARBA00023015"/>
    </source>
</evidence>
<dbReference type="GO" id="GO:0005634">
    <property type="term" value="C:nucleus"/>
    <property type="evidence" value="ECO:0007669"/>
    <property type="project" value="UniProtKB-SubCell"/>
</dbReference>
<dbReference type="GO" id="GO:0003677">
    <property type="term" value="F:DNA binding"/>
    <property type="evidence" value="ECO:0007669"/>
    <property type="project" value="UniProtKB-KW"/>
</dbReference>
<keyword evidence="6" id="KW-0238">DNA-binding</keyword>
<keyword evidence="9" id="KW-0812">Transmembrane</keyword>
<evidence type="ECO:0000256" key="7">
    <source>
        <dbReference type="ARBA" id="ARBA00023163"/>
    </source>
</evidence>
<comment type="similarity">
    <text evidence="3">Belongs to the S1FA transcription factor family.</text>
</comment>
<evidence type="ECO:0000256" key="2">
    <source>
        <dbReference type="ARBA" id="ARBA00004123"/>
    </source>
</evidence>
<dbReference type="Proteomes" id="UP000663760">
    <property type="component" value="Chromosome 1"/>
</dbReference>
<dbReference type="EMBL" id="LR746264">
    <property type="protein sequence ID" value="CAA7389448.1"/>
    <property type="molecule type" value="Genomic_DNA"/>
</dbReference>
<dbReference type="PANTHER" id="PTHR35298:SF11">
    <property type="entry name" value="DNA-BINDING PROTEIN S1FA1-RELATED"/>
    <property type="match status" value="1"/>
</dbReference>
<evidence type="ECO:0000256" key="1">
    <source>
        <dbReference type="ARBA" id="ARBA00002946"/>
    </source>
</evidence>
<dbReference type="GO" id="GO:0006355">
    <property type="term" value="P:regulation of DNA-templated transcription"/>
    <property type="evidence" value="ECO:0007669"/>
    <property type="project" value="InterPro"/>
</dbReference>
<dbReference type="AlphaFoldDB" id="A0A7I8K141"/>
<evidence type="ECO:0000313" key="10">
    <source>
        <dbReference type="EMBL" id="CAA7389448.1"/>
    </source>
</evidence>
<evidence type="ECO:0000313" key="11">
    <source>
        <dbReference type="Proteomes" id="UP000663760"/>
    </source>
</evidence>
<keyword evidence="5" id="KW-0805">Transcription regulation</keyword>
<evidence type="ECO:0000256" key="9">
    <source>
        <dbReference type="SAM" id="Phobius"/>
    </source>
</evidence>
<protein>
    <submittedName>
        <fullName evidence="10">Uncharacterized protein</fullName>
    </submittedName>
</protein>
<evidence type="ECO:0000256" key="4">
    <source>
        <dbReference type="ARBA" id="ARBA00022491"/>
    </source>
</evidence>
<feature type="transmembrane region" description="Helical" evidence="9">
    <location>
        <begin position="24"/>
        <end position="48"/>
    </location>
</feature>
<keyword evidence="9" id="KW-1133">Transmembrane helix</keyword>
<organism evidence="10 11">
    <name type="scientific">Spirodela intermedia</name>
    <name type="common">Intermediate duckweed</name>
    <dbReference type="NCBI Taxonomy" id="51605"/>
    <lineage>
        <taxon>Eukaryota</taxon>
        <taxon>Viridiplantae</taxon>
        <taxon>Streptophyta</taxon>
        <taxon>Embryophyta</taxon>
        <taxon>Tracheophyta</taxon>
        <taxon>Spermatophyta</taxon>
        <taxon>Magnoliopsida</taxon>
        <taxon>Liliopsida</taxon>
        <taxon>Araceae</taxon>
        <taxon>Lemnoideae</taxon>
        <taxon>Spirodela</taxon>
    </lineage>
</organism>
<proteinExistence type="inferred from homology"/>
<name>A0A7I8K141_SPIIN</name>
<evidence type="ECO:0000256" key="8">
    <source>
        <dbReference type="ARBA" id="ARBA00023242"/>
    </source>
</evidence>
<evidence type="ECO:0000256" key="3">
    <source>
        <dbReference type="ARBA" id="ARBA00007382"/>
    </source>
</evidence>
<keyword evidence="7" id="KW-0804">Transcription</keyword>
<sequence length="79" mass="8777">MEEQIYSEGDVFNVQASKGLNPGLIVLIVVVGMVLIFLGGNYALYTYAQRTLPKRKKKTISKKKMKKEMLKKAASSPGE</sequence>
<dbReference type="PANTHER" id="PTHR35298">
    <property type="entry name" value="DNA-BINDING PROTEIN S1FA2"/>
    <property type="match status" value="1"/>
</dbReference>
<keyword evidence="8" id="KW-0539">Nucleus</keyword>
<keyword evidence="9" id="KW-0472">Membrane</keyword>
<reference evidence="10" key="1">
    <citation type="submission" date="2020-02" db="EMBL/GenBank/DDBJ databases">
        <authorList>
            <person name="Scholz U."/>
            <person name="Mascher M."/>
            <person name="Fiebig A."/>
        </authorList>
    </citation>
    <scope>NUCLEOTIDE SEQUENCE</scope>
</reference>
<comment type="function">
    <text evidence="1">DNA-binding protein that specifically recognizes a negative element (S1F) within the RPS1 promoter.</text>
</comment>
<keyword evidence="4" id="KW-0678">Repressor</keyword>
<accession>A0A7I8K141</accession>
<dbReference type="Pfam" id="PF04689">
    <property type="entry name" value="S1FA"/>
    <property type="match status" value="1"/>
</dbReference>
<comment type="subcellular location">
    <subcellularLocation>
        <location evidence="2">Nucleus</location>
    </subcellularLocation>
</comment>
<dbReference type="InterPro" id="IPR006779">
    <property type="entry name" value="S1FA_DNA-bd"/>
</dbReference>